<dbReference type="Gene3D" id="3.40.50.1980">
    <property type="entry name" value="Nitrogenase molybdenum iron protein domain"/>
    <property type="match status" value="2"/>
</dbReference>
<sequence>MKNIIFLLFPLMFFSCKTEKKELSAIALSGDTLAIEYAKGFSIIQYDGFKILKVKNPWPEADKTYTYLLVVEESKVPQSIAYDHKINIPVKKLVVTSTTHIPSLEAFQEEKTLIGFPGLDYISSKKTRDRIKEGKVTELGKNEDINTEVLISLQPEAVIGFAVNGTNKTFNTLEKSGIPVLFNGDWTEESPLGKAEWIKFFGALFNKTKEATLYFQEVETAYLDAKKLAKSASSSPTVLSGSMYKDQWYVPYGDSWSAQFIKDANANYIYKNTSGSGSIALAFETVLSEAQNADFWIAPGQFKTFNQLNESSVHYNQFEAVKNKQVFTYSNTLGETGGVIYYELAPIRPDLVLKDLIALFHPELLPKYEPTFFKPLE</sequence>
<dbReference type="eggNOG" id="COG0614">
    <property type="taxonomic scope" value="Bacteria"/>
</dbReference>
<protein>
    <submittedName>
        <fullName evidence="2">ABC-type transporter, periplasmic subunit</fullName>
    </submittedName>
</protein>
<evidence type="ECO:0000259" key="1">
    <source>
        <dbReference type="PROSITE" id="PS50983"/>
    </source>
</evidence>
<dbReference type="InterPro" id="IPR002491">
    <property type="entry name" value="ABC_transptr_periplasmic_BD"/>
</dbReference>
<keyword evidence="3" id="KW-1185">Reference proteome</keyword>
<organism evidence="2 3">
    <name type="scientific">Gillisia limnaea (strain DSM 15749 / LMG 21470 / R-8282)</name>
    <dbReference type="NCBI Taxonomy" id="865937"/>
    <lineage>
        <taxon>Bacteria</taxon>
        <taxon>Pseudomonadati</taxon>
        <taxon>Bacteroidota</taxon>
        <taxon>Flavobacteriia</taxon>
        <taxon>Flavobacteriales</taxon>
        <taxon>Flavobacteriaceae</taxon>
        <taxon>Gillisia</taxon>
    </lineage>
</organism>
<dbReference type="PANTHER" id="PTHR30535">
    <property type="entry name" value="VITAMIN B12-BINDING PROTEIN"/>
    <property type="match status" value="1"/>
</dbReference>
<dbReference type="AlphaFoldDB" id="H2BWV2"/>
<dbReference type="Pfam" id="PF01497">
    <property type="entry name" value="Peripla_BP_2"/>
    <property type="match status" value="1"/>
</dbReference>
<dbReference type="STRING" id="865937.Gilli_3528"/>
<reference evidence="3" key="1">
    <citation type="journal article" date="2012" name="Stand. Genomic Sci.">
        <title>Genome sequence of the Antarctic rhodopsins-containing flavobacterium Gillisia limnaea type strain (R-8282(T)).</title>
        <authorList>
            <person name="Riedel T."/>
            <person name="Held B."/>
            <person name="Nolan M."/>
            <person name="Lucas S."/>
            <person name="Lapidus A."/>
            <person name="Tice H."/>
            <person name="Del Rio T.G."/>
            <person name="Cheng J.F."/>
            <person name="Han C."/>
            <person name="Tapia R."/>
            <person name="Goodwin L.A."/>
            <person name="Pitluck S."/>
            <person name="Liolios K."/>
            <person name="Mavromatis K."/>
            <person name="Pagani I."/>
            <person name="Ivanova N."/>
            <person name="Mikhailova N."/>
            <person name="Pati A."/>
            <person name="Chen A."/>
            <person name="Palaniappan K."/>
            <person name="Land M."/>
            <person name="Rohde M."/>
            <person name="Tindall B.J."/>
            <person name="Detter J.C."/>
            <person name="Goker M."/>
            <person name="Bristow J."/>
            <person name="Eisen J.A."/>
            <person name="Markowitz V."/>
            <person name="Hugenholtz P."/>
            <person name="Kyrpides N.C."/>
            <person name="Klenk H.P."/>
            <person name="Woyke T."/>
        </authorList>
    </citation>
    <scope>NUCLEOTIDE SEQUENCE [LARGE SCALE GENOMIC DNA]</scope>
    <source>
        <strain evidence="3">DSM 15749 / LMG 21470 / R-8282</strain>
    </source>
</reference>
<dbReference type="PANTHER" id="PTHR30535:SF34">
    <property type="entry name" value="MOLYBDATE-BINDING PROTEIN MOLA"/>
    <property type="match status" value="1"/>
</dbReference>
<evidence type="ECO:0000313" key="2">
    <source>
        <dbReference type="EMBL" id="EHQ04125.1"/>
    </source>
</evidence>
<dbReference type="PROSITE" id="PS51257">
    <property type="entry name" value="PROKAR_LIPOPROTEIN"/>
    <property type="match status" value="1"/>
</dbReference>
<accession>H2BWV2</accession>
<dbReference type="RefSeq" id="WP_006990428.1">
    <property type="nucleotide sequence ID" value="NZ_JH594606.1"/>
</dbReference>
<dbReference type="PROSITE" id="PS50983">
    <property type="entry name" value="FE_B12_PBP"/>
    <property type="match status" value="1"/>
</dbReference>
<dbReference type="GO" id="GO:0071281">
    <property type="term" value="P:cellular response to iron ion"/>
    <property type="evidence" value="ECO:0007669"/>
    <property type="project" value="TreeGrafter"/>
</dbReference>
<gene>
    <name evidence="2" type="ORF">Gilli_3528</name>
</gene>
<dbReference type="SUPFAM" id="SSF53807">
    <property type="entry name" value="Helical backbone' metal receptor"/>
    <property type="match status" value="1"/>
</dbReference>
<feature type="domain" description="Fe/B12 periplasmic-binding" evidence="1">
    <location>
        <begin position="92"/>
        <end position="364"/>
    </location>
</feature>
<evidence type="ECO:0000313" key="3">
    <source>
        <dbReference type="Proteomes" id="UP000003844"/>
    </source>
</evidence>
<dbReference type="EMBL" id="JH594606">
    <property type="protein sequence ID" value="EHQ04125.1"/>
    <property type="molecule type" value="Genomic_DNA"/>
</dbReference>
<dbReference type="HOGENOM" id="CLU_025776_1_0_10"/>
<dbReference type="InterPro" id="IPR050902">
    <property type="entry name" value="ABC_Transporter_SBP"/>
</dbReference>
<dbReference type="Proteomes" id="UP000003844">
    <property type="component" value="Unassembled WGS sequence"/>
</dbReference>
<name>H2BWV2_GILLR</name>
<proteinExistence type="predicted"/>